<evidence type="ECO:0000313" key="2">
    <source>
        <dbReference type="Proteomes" id="UP000230407"/>
    </source>
</evidence>
<proteinExistence type="predicted"/>
<gene>
    <name evidence="1" type="ORF">CUT44_17790</name>
</gene>
<keyword evidence="2" id="KW-1185">Reference proteome</keyword>
<name>A0A2M8LWN5_9ACTN</name>
<dbReference type="InterPro" id="IPR018727">
    <property type="entry name" value="DUF2267"/>
</dbReference>
<dbReference type="RefSeq" id="WP_100202866.1">
    <property type="nucleotide sequence ID" value="NZ_PGGW01000058.1"/>
</dbReference>
<protein>
    <submittedName>
        <fullName evidence="1">DUF2267 domain-containing protein</fullName>
    </submittedName>
</protein>
<sequence>MSATHTAEFEHVIHTANIWLKAVSEALETEDRHLAHRVLRTWLHTLRDRLTVDAAANFAAQLPELLRGVYYDGWVPSSVPVKYDRTAFVNRFAQEAMVSTEAVPRIVPAVTDTVRGRLSPGQLDRAMEQLPHGVRTLFEPAPVSA</sequence>
<comment type="caution">
    <text evidence="1">The sequence shown here is derived from an EMBL/GenBank/DDBJ whole genome shotgun (WGS) entry which is preliminary data.</text>
</comment>
<reference evidence="1 2" key="1">
    <citation type="submission" date="2017-11" db="EMBL/GenBank/DDBJ databases">
        <title>Streptomyces carmine sp. nov., a novel actinomycete isolated from Sophora alopecuroides in Xinjiang, China.</title>
        <authorList>
            <person name="Wang Y."/>
            <person name="Luo X."/>
            <person name="Wan C."/>
            <person name="Zhang L."/>
        </authorList>
    </citation>
    <scope>NUCLEOTIDE SEQUENCE [LARGE SCALE GENOMIC DNA]</scope>
    <source>
        <strain evidence="1 2">TRM SA0054</strain>
    </source>
</reference>
<organism evidence="1 2">
    <name type="scientific">Streptomyces carminius</name>
    <dbReference type="NCBI Taxonomy" id="2665496"/>
    <lineage>
        <taxon>Bacteria</taxon>
        <taxon>Bacillati</taxon>
        <taxon>Actinomycetota</taxon>
        <taxon>Actinomycetes</taxon>
        <taxon>Kitasatosporales</taxon>
        <taxon>Streptomycetaceae</taxon>
        <taxon>Streptomyces</taxon>
    </lineage>
</organism>
<dbReference type="EMBL" id="PGGW01000058">
    <property type="protein sequence ID" value="PJE96372.1"/>
    <property type="molecule type" value="Genomic_DNA"/>
</dbReference>
<dbReference type="Pfam" id="PF10025">
    <property type="entry name" value="DUF2267"/>
    <property type="match status" value="1"/>
</dbReference>
<dbReference type="Proteomes" id="UP000230407">
    <property type="component" value="Unassembled WGS sequence"/>
</dbReference>
<evidence type="ECO:0000313" key="1">
    <source>
        <dbReference type="EMBL" id="PJE96372.1"/>
    </source>
</evidence>
<dbReference type="AlphaFoldDB" id="A0A2M8LWN5"/>
<dbReference type="Gene3D" id="1.10.490.110">
    <property type="entry name" value="Uncharacterized conserved protein DUF2267"/>
    <property type="match status" value="1"/>
</dbReference>
<dbReference type="InterPro" id="IPR038282">
    <property type="entry name" value="DUF2267_sf"/>
</dbReference>
<accession>A0A2M8LWN5</accession>